<dbReference type="Gene3D" id="3.60.130.10">
    <property type="entry name" value="Clavaminate synthase-like"/>
    <property type="match status" value="1"/>
</dbReference>
<comment type="cofactor">
    <cofactor evidence="1">
        <name>Fe(2+)</name>
        <dbReference type="ChEBI" id="CHEBI:29033"/>
    </cofactor>
</comment>
<sequence length="311" mass="34462">MDIAKLEFVPIAGHLGAEVRNIRLDRPLGADAVAAVQQGLSRFKVLFFPEQWLSHEQQTALAQQFGTLAKSHPWISVVAGHPAVHPLVTGRSTIVGLQAAHRARWRRPAALSGWHADLTAVVNPPKFNILRADSVTSRGGDTIWADMVAAYENLSDPLRRLVDGLTALHRYGVGYVPYGGVQDEYSERVRSVALASCHPVVRVVPETDKRALFVNPSFTSHIEEVSPAESAHLLALLFEHATRTEFTVRYRWRPGDLALWDNRTTIHAAPEDHEHLGEERVMYRVFVAGDRAIGPLGQVSRTVCGEDYPRA</sequence>
<dbReference type="GO" id="GO:0000908">
    <property type="term" value="F:taurine dioxygenase activity"/>
    <property type="evidence" value="ECO:0007669"/>
    <property type="project" value="UniProtKB-EC"/>
</dbReference>
<reference evidence="8 9" key="1">
    <citation type="submission" date="2023-07" db="EMBL/GenBank/DDBJ databases">
        <title>Sequencing the genomes of 1000 actinobacteria strains.</title>
        <authorList>
            <person name="Klenk H.-P."/>
        </authorList>
    </citation>
    <scope>NUCLEOTIDE SEQUENCE [LARGE SCALE GENOMIC DNA]</scope>
    <source>
        <strain evidence="8 9">DSM 44711</strain>
    </source>
</reference>
<dbReference type="PANTHER" id="PTHR30468:SF5">
    <property type="entry name" value="ALPHA-KETOGLUTARATE-DEPENDENT SULFATE ESTER DIOXYGENASE"/>
    <property type="match status" value="1"/>
</dbReference>
<gene>
    <name evidence="8" type="ORF">J2S44_007007</name>
</gene>
<comment type="similarity">
    <text evidence="2">Belongs to the TfdA dioxygenase family.</text>
</comment>
<evidence type="ECO:0000259" key="7">
    <source>
        <dbReference type="Pfam" id="PF02668"/>
    </source>
</evidence>
<evidence type="ECO:0000256" key="6">
    <source>
        <dbReference type="ARBA" id="ARBA00023004"/>
    </source>
</evidence>
<dbReference type="SUPFAM" id="SSF51197">
    <property type="entry name" value="Clavaminate synthase-like"/>
    <property type="match status" value="1"/>
</dbReference>
<keyword evidence="4 8" id="KW-0223">Dioxygenase</keyword>
<evidence type="ECO:0000256" key="5">
    <source>
        <dbReference type="ARBA" id="ARBA00023002"/>
    </source>
</evidence>
<organism evidence="8 9">
    <name type="scientific">Catenuloplanes niger</name>
    <dbReference type="NCBI Taxonomy" id="587534"/>
    <lineage>
        <taxon>Bacteria</taxon>
        <taxon>Bacillati</taxon>
        <taxon>Actinomycetota</taxon>
        <taxon>Actinomycetes</taxon>
        <taxon>Micromonosporales</taxon>
        <taxon>Micromonosporaceae</taxon>
        <taxon>Catenuloplanes</taxon>
    </lineage>
</organism>
<feature type="domain" description="TauD/TfdA-like" evidence="7">
    <location>
        <begin position="9"/>
        <end position="285"/>
    </location>
</feature>
<proteinExistence type="inferred from homology"/>
<evidence type="ECO:0000313" key="9">
    <source>
        <dbReference type="Proteomes" id="UP001183629"/>
    </source>
</evidence>
<evidence type="ECO:0000256" key="3">
    <source>
        <dbReference type="ARBA" id="ARBA00022723"/>
    </source>
</evidence>
<keyword evidence="9" id="KW-1185">Reference proteome</keyword>
<evidence type="ECO:0000256" key="2">
    <source>
        <dbReference type="ARBA" id="ARBA00005896"/>
    </source>
</evidence>
<evidence type="ECO:0000256" key="1">
    <source>
        <dbReference type="ARBA" id="ARBA00001954"/>
    </source>
</evidence>
<keyword evidence="3" id="KW-0479">Metal-binding</keyword>
<comment type="caution">
    <text evidence="8">The sequence shown here is derived from an EMBL/GenBank/DDBJ whole genome shotgun (WGS) entry which is preliminary data.</text>
</comment>
<dbReference type="Pfam" id="PF02668">
    <property type="entry name" value="TauD"/>
    <property type="match status" value="1"/>
</dbReference>
<dbReference type="GO" id="GO:0046872">
    <property type="term" value="F:metal ion binding"/>
    <property type="evidence" value="ECO:0007669"/>
    <property type="project" value="UniProtKB-KW"/>
</dbReference>
<dbReference type="InterPro" id="IPR051323">
    <property type="entry name" value="AtsK-like"/>
</dbReference>
<name>A0AAE4CWS7_9ACTN</name>
<dbReference type="RefSeq" id="WP_310423012.1">
    <property type="nucleotide sequence ID" value="NZ_JAVDYC010000001.1"/>
</dbReference>
<dbReference type="EC" id="1.14.11.17" evidence="8"/>
<accession>A0AAE4CWS7</accession>
<protein>
    <submittedName>
        <fullName evidence="8">Taurine dioxygenase</fullName>
        <ecNumber evidence="8">1.14.11.17</ecNumber>
    </submittedName>
</protein>
<dbReference type="EMBL" id="JAVDYC010000001">
    <property type="protein sequence ID" value="MDR7326757.1"/>
    <property type="molecule type" value="Genomic_DNA"/>
</dbReference>
<dbReference type="GO" id="GO:0005737">
    <property type="term" value="C:cytoplasm"/>
    <property type="evidence" value="ECO:0007669"/>
    <property type="project" value="TreeGrafter"/>
</dbReference>
<dbReference type="PANTHER" id="PTHR30468">
    <property type="entry name" value="ALPHA-KETOGLUTARATE-DEPENDENT SULFONATE DIOXYGENASE"/>
    <property type="match status" value="1"/>
</dbReference>
<dbReference type="Proteomes" id="UP001183629">
    <property type="component" value="Unassembled WGS sequence"/>
</dbReference>
<dbReference type="InterPro" id="IPR042098">
    <property type="entry name" value="TauD-like_sf"/>
</dbReference>
<dbReference type="AlphaFoldDB" id="A0AAE4CWS7"/>
<keyword evidence="5 8" id="KW-0560">Oxidoreductase</keyword>
<dbReference type="InterPro" id="IPR003819">
    <property type="entry name" value="TauD/TfdA-like"/>
</dbReference>
<evidence type="ECO:0000256" key="4">
    <source>
        <dbReference type="ARBA" id="ARBA00022964"/>
    </source>
</evidence>
<evidence type="ECO:0000313" key="8">
    <source>
        <dbReference type="EMBL" id="MDR7326757.1"/>
    </source>
</evidence>
<keyword evidence="6" id="KW-0408">Iron</keyword>